<comment type="caution">
    <text evidence="2">The sequence shown here is derived from an EMBL/GenBank/DDBJ whole genome shotgun (WGS) entry which is preliminary data.</text>
</comment>
<name>A0ABN7XIK9_GIGMA</name>
<evidence type="ECO:0000256" key="1">
    <source>
        <dbReference type="SAM" id="MobiDB-lite"/>
    </source>
</evidence>
<evidence type="ECO:0000313" key="2">
    <source>
        <dbReference type="EMBL" id="CAG8854676.1"/>
    </source>
</evidence>
<dbReference type="Proteomes" id="UP000789901">
    <property type="component" value="Unassembled WGS sequence"/>
</dbReference>
<feature type="compositionally biased region" description="Basic and acidic residues" evidence="1">
    <location>
        <begin position="7"/>
        <end position="21"/>
    </location>
</feature>
<evidence type="ECO:0000313" key="3">
    <source>
        <dbReference type="Proteomes" id="UP000789901"/>
    </source>
</evidence>
<proteinExistence type="predicted"/>
<gene>
    <name evidence="2" type="ORF">GMARGA_LOCUS43497</name>
</gene>
<dbReference type="EMBL" id="CAJVQB010141120">
    <property type="protein sequence ID" value="CAG8854676.1"/>
    <property type="molecule type" value="Genomic_DNA"/>
</dbReference>
<sequence>MKNTITKLKEEKAKQGLSSKNDHELASLTDKLHKATAVLAD</sequence>
<accession>A0ABN7XIK9</accession>
<feature type="region of interest" description="Disordered" evidence="1">
    <location>
        <begin position="1"/>
        <end position="21"/>
    </location>
</feature>
<organism evidence="2 3">
    <name type="scientific">Gigaspora margarita</name>
    <dbReference type="NCBI Taxonomy" id="4874"/>
    <lineage>
        <taxon>Eukaryota</taxon>
        <taxon>Fungi</taxon>
        <taxon>Fungi incertae sedis</taxon>
        <taxon>Mucoromycota</taxon>
        <taxon>Glomeromycotina</taxon>
        <taxon>Glomeromycetes</taxon>
        <taxon>Diversisporales</taxon>
        <taxon>Gigasporaceae</taxon>
        <taxon>Gigaspora</taxon>
    </lineage>
</organism>
<feature type="non-terminal residue" evidence="2">
    <location>
        <position position="41"/>
    </location>
</feature>
<reference evidence="2 3" key="1">
    <citation type="submission" date="2021-06" db="EMBL/GenBank/DDBJ databases">
        <authorList>
            <person name="Kallberg Y."/>
            <person name="Tangrot J."/>
            <person name="Rosling A."/>
        </authorList>
    </citation>
    <scope>NUCLEOTIDE SEQUENCE [LARGE SCALE GENOMIC DNA]</scope>
    <source>
        <strain evidence="2 3">120-4 pot B 10/14</strain>
    </source>
</reference>
<keyword evidence="3" id="KW-1185">Reference proteome</keyword>
<protein>
    <submittedName>
        <fullName evidence="2">7451_t:CDS:1</fullName>
    </submittedName>
</protein>